<dbReference type="Gene3D" id="3.30.70.330">
    <property type="match status" value="2"/>
</dbReference>
<keyword evidence="4" id="KW-0539">Nucleus</keyword>
<evidence type="ECO:0000256" key="6">
    <source>
        <dbReference type="SAM" id="MobiDB-lite"/>
    </source>
</evidence>
<comment type="subcellular location">
    <subcellularLocation>
        <location evidence="1">Nucleus</location>
        <location evidence="1">Nucleolus</location>
    </subcellularLocation>
</comment>
<dbReference type="PROSITE" id="PS50102">
    <property type="entry name" value="RRM"/>
    <property type="match status" value="2"/>
</dbReference>
<dbReference type="SMART" id="SM00360">
    <property type="entry name" value="RRM"/>
    <property type="match status" value="2"/>
</dbReference>
<keyword evidence="9" id="KW-1185">Reference proteome</keyword>
<feature type="domain" description="RRM" evidence="7">
    <location>
        <begin position="159"/>
        <end position="254"/>
    </location>
</feature>
<evidence type="ECO:0000256" key="4">
    <source>
        <dbReference type="ARBA" id="ARBA00023242"/>
    </source>
</evidence>
<keyword evidence="3 5" id="KW-0694">RNA-binding</keyword>
<evidence type="ECO:0000256" key="2">
    <source>
        <dbReference type="ARBA" id="ARBA00007077"/>
    </source>
</evidence>
<dbReference type="AlphaFoldDB" id="A0AAD1R9L3"/>
<dbReference type="Proteomes" id="UP001295444">
    <property type="component" value="Chromosome 02"/>
</dbReference>
<reference evidence="8" key="1">
    <citation type="submission" date="2022-03" db="EMBL/GenBank/DDBJ databases">
        <authorList>
            <person name="Alioto T."/>
            <person name="Alioto T."/>
            <person name="Gomez Garrido J."/>
        </authorList>
    </citation>
    <scope>NUCLEOTIDE SEQUENCE</scope>
</reference>
<dbReference type="PANTHER" id="PTHR23236">
    <property type="entry name" value="EUKARYOTIC TRANSLATION INITIATION FACTOR 4B/4H"/>
    <property type="match status" value="1"/>
</dbReference>
<organism evidence="8 9">
    <name type="scientific">Pelobates cultripes</name>
    <name type="common">Western spadefoot toad</name>
    <dbReference type="NCBI Taxonomy" id="61616"/>
    <lineage>
        <taxon>Eukaryota</taxon>
        <taxon>Metazoa</taxon>
        <taxon>Chordata</taxon>
        <taxon>Craniata</taxon>
        <taxon>Vertebrata</taxon>
        <taxon>Euteleostomi</taxon>
        <taxon>Amphibia</taxon>
        <taxon>Batrachia</taxon>
        <taxon>Anura</taxon>
        <taxon>Pelobatoidea</taxon>
        <taxon>Pelobatidae</taxon>
        <taxon>Pelobates</taxon>
    </lineage>
</organism>
<comment type="similarity">
    <text evidence="2">Belongs to the RRM RBM34 family.</text>
</comment>
<dbReference type="InterPro" id="IPR035979">
    <property type="entry name" value="RBD_domain_sf"/>
</dbReference>
<dbReference type="InterPro" id="IPR034221">
    <property type="entry name" value="RBM34_RRM2"/>
</dbReference>
<feature type="compositionally biased region" description="Basic and acidic residues" evidence="6">
    <location>
        <begin position="352"/>
        <end position="364"/>
    </location>
</feature>
<feature type="region of interest" description="Disordered" evidence="6">
    <location>
        <begin position="338"/>
        <end position="401"/>
    </location>
</feature>
<evidence type="ECO:0000313" key="9">
    <source>
        <dbReference type="Proteomes" id="UP001295444"/>
    </source>
</evidence>
<evidence type="ECO:0000256" key="1">
    <source>
        <dbReference type="ARBA" id="ARBA00004604"/>
    </source>
</evidence>
<evidence type="ECO:0000256" key="5">
    <source>
        <dbReference type="PROSITE-ProRule" id="PRU00176"/>
    </source>
</evidence>
<accession>A0AAD1R9L3</accession>
<protein>
    <submittedName>
        <fullName evidence="8">RNA-binding 34</fullName>
    </submittedName>
</protein>
<dbReference type="PANTHER" id="PTHR23236:SF25">
    <property type="entry name" value="RNA-BINDING PROTEIN 34"/>
    <property type="match status" value="1"/>
</dbReference>
<evidence type="ECO:0000313" key="8">
    <source>
        <dbReference type="EMBL" id="CAH2246069.1"/>
    </source>
</evidence>
<dbReference type="InterPro" id="IPR000504">
    <property type="entry name" value="RRM_dom"/>
</dbReference>
<feature type="region of interest" description="Disordered" evidence="6">
    <location>
        <begin position="1"/>
        <end position="25"/>
    </location>
</feature>
<gene>
    <name evidence="8" type="ORF">PECUL_23A027826</name>
</gene>
<dbReference type="CDD" id="cd12394">
    <property type="entry name" value="RRM1_RBM34"/>
    <property type="match status" value="1"/>
</dbReference>
<feature type="compositionally biased region" description="Basic residues" evidence="6">
    <location>
        <begin position="378"/>
        <end position="401"/>
    </location>
</feature>
<evidence type="ECO:0000259" key="7">
    <source>
        <dbReference type="PROSITE" id="PS50102"/>
    </source>
</evidence>
<dbReference type="GO" id="GO:0003723">
    <property type="term" value="F:RNA binding"/>
    <property type="evidence" value="ECO:0007669"/>
    <property type="project" value="UniProtKB-UniRule"/>
</dbReference>
<dbReference type="SUPFAM" id="SSF54928">
    <property type="entry name" value="RNA-binding domain, RBD"/>
    <property type="match status" value="2"/>
</dbReference>
<evidence type="ECO:0000256" key="3">
    <source>
        <dbReference type="ARBA" id="ARBA00022884"/>
    </source>
</evidence>
<feature type="domain" description="RRM" evidence="7">
    <location>
        <begin position="262"/>
        <end position="339"/>
    </location>
</feature>
<sequence>MGKKSQVKSGNSGETQSKDSKPSESYVAGDIAESLFAKKSCEKDSSLLSLFNAKTCTVQAAYVPVAATPVKRKLPEEDVSKKSTPSVVNVSPAKKSRVLSEGEQKVADRESALSNADIDEKVQKKTLKVAKKGADVETAVTRRIRKKINKREEAAKNKRTVFVGNLPVDYTKPALMKFFKEFGLIESVRFRSLTPAEPKLSKKAATIQRKSHPKRNNINAYVVFKEESSAAKALKRNGAEVVSGVCIRVDLASANKSHDNKKSAFVGNLPYEIQEDSVREHFAECGKVEAVRLIRDKTSGLGKGFGYVLFDCKDAVQLAMKLNNSELMGRKLRVKRCITESSGKAPPKKLKRSFDSSKKTKPQDSKAFVGEIADVKKNIKKNKIKKKTGPKMPKGTKKQKK</sequence>
<dbReference type="CDD" id="cd12395">
    <property type="entry name" value="RRM2_RBM34"/>
    <property type="match status" value="1"/>
</dbReference>
<dbReference type="Pfam" id="PF00076">
    <property type="entry name" value="RRM_1"/>
    <property type="match status" value="2"/>
</dbReference>
<dbReference type="InterPro" id="IPR012677">
    <property type="entry name" value="Nucleotide-bd_a/b_plait_sf"/>
</dbReference>
<proteinExistence type="inferred from homology"/>
<name>A0AAD1R9L3_PELCU</name>
<dbReference type="EMBL" id="OW240913">
    <property type="protein sequence ID" value="CAH2246069.1"/>
    <property type="molecule type" value="Genomic_DNA"/>
</dbReference>